<reference evidence="4" key="1">
    <citation type="submission" date="2022-10" db="EMBL/GenBank/DDBJ databases">
        <title>Chitiniphilus purpureus sp. nov., a novel chitin-degrading bacterium isolated from crawfish pond sediment.</title>
        <authorList>
            <person name="Li K."/>
        </authorList>
    </citation>
    <scope>NUCLEOTIDE SEQUENCE</scope>
    <source>
        <strain evidence="4">CD1</strain>
    </source>
</reference>
<dbReference type="Proteomes" id="UP001061302">
    <property type="component" value="Chromosome"/>
</dbReference>
<gene>
    <name evidence="4" type="ORF">N8I74_00650</name>
</gene>
<name>A0ABY6DMI1_9NEIS</name>
<dbReference type="RefSeq" id="WP_263124970.1">
    <property type="nucleotide sequence ID" value="NZ_CP106753.1"/>
</dbReference>
<organism evidence="4 5">
    <name type="scientific">Chitiniphilus purpureus</name>
    <dbReference type="NCBI Taxonomy" id="2981137"/>
    <lineage>
        <taxon>Bacteria</taxon>
        <taxon>Pseudomonadati</taxon>
        <taxon>Pseudomonadota</taxon>
        <taxon>Betaproteobacteria</taxon>
        <taxon>Neisseriales</taxon>
        <taxon>Chitinibacteraceae</taxon>
        <taxon>Chitiniphilus</taxon>
    </lineage>
</organism>
<evidence type="ECO:0000256" key="1">
    <source>
        <dbReference type="ARBA" id="ARBA00005369"/>
    </source>
</evidence>
<evidence type="ECO:0000313" key="5">
    <source>
        <dbReference type="Proteomes" id="UP001061302"/>
    </source>
</evidence>
<evidence type="ECO:0000256" key="2">
    <source>
        <dbReference type="ARBA" id="ARBA00013346"/>
    </source>
</evidence>
<dbReference type="InterPro" id="IPR000682">
    <property type="entry name" value="PCMT"/>
</dbReference>
<sequence length="217" mass="23698">MDWEHARYLLVEQQIRPWDVLDQRVLQRVLDVKREDFVPADKRNLAFVDTELPLGHGASMLSPKVEARLVQEVELKPTDRVLVVGAGTGYLMALAAGLCQVVYGVEIEPALKQLAEENLLRAGIKNAHVELGDGLRGLSAKAPFDAIIVTGSLAGMPAALQEQLAVGGRLIAVIGALPIMSATLYTRVDQAAWRSEKLFEYNLPRLVGQDVASAFSF</sequence>
<dbReference type="CDD" id="cd02440">
    <property type="entry name" value="AdoMet_MTases"/>
    <property type="match status" value="1"/>
</dbReference>
<dbReference type="InterPro" id="IPR029063">
    <property type="entry name" value="SAM-dependent_MTases_sf"/>
</dbReference>
<comment type="similarity">
    <text evidence="1">Belongs to the methyltransferase superfamily. L-isoaspartyl/D-aspartyl protein methyltransferase family.</text>
</comment>
<proteinExistence type="inferred from homology"/>
<dbReference type="SUPFAM" id="SSF53335">
    <property type="entry name" value="S-adenosyl-L-methionine-dependent methyltransferases"/>
    <property type="match status" value="1"/>
</dbReference>
<dbReference type="PROSITE" id="PS01279">
    <property type="entry name" value="PCMT"/>
    <property type="match status" value="1"/>
</dbReference>
<dbReference type="Gene3D" id="3.40.50.150">
    <property type="entry name" value="Vaccinia Virus protein VP39"/>
    <property type="match status" value="1"/>
</dbReference>
<accession>A0ABY6DMI1</accession>
<protein>
    <recommendedName>
        <fullName evidence="2">Protein-L-isoaspartate O-methyltransferase</fullName>
    </recommendedName>
    <alternativeName>
        <fullName evidence="3">Protein L-isoaspartyl methyltransferase</fullName>
    </alternativeName>
</protein>
<keyword evidence="5" id="KW-1185">Reference proteome</keyword>
<dbReference type="EMBL" id="CP106753">
    <property type="protein sequence ID" value="UXY15559.1"/>
    <property type="molecule type" value="Genomic_DNA"/>
</dbReference>
<dbReference type="PANTHER" id="PTHR11579">
    <property type="entry name" value="PROTEIN-L-ISOASPARTATE O-METHYLTRANSFERASE"/>
    <property type="match status" value="1"/>
</dbReference>
<dbReference type="PANTHER" id="PTHR11579:SF18">
    <property type="entry name" value="PROTEIN-L-ISOASPARTATE O-METHYLTRANSFERASE"/>
    <property type="match status" value="1"/>
</dbReference>
<evidence type="ECO:0000313" key="4">
    <source>
        <dbReference type="EMBL" id="UXY15559.1"/>
    </source>
</evidence>
<evidence type="ECO:0000256" key="3">
    <source>
        <dbReference type="ARBA" id="ARBA00030757"/>
    </source>
</evidence>
<dbReference type="Pfam" id="PF01135">
    <property type="entry name" value="PCMT"/>
    <property type="match status" value="1"/>
</dbReference>